<keyword evidence="2" id="KW-1185">Reference proteome</keyword>
<protein>
    <submittedName>
        <fullName evidence="1">Uncharacterized protein</fullName>
    </submittedName>
</protein>
<name>A0ABN8SHY2_9CNID</name>
<dbReference type="InterPro" id="IPR027417">
    <property type="entry name" value="P-loop_NTPase"/>
</dbReference>
<gene>
    <name evidence="1" type="ORF">PLOB_00045325</name>
</gene>
<dbReference type="EMBL" id="CALNXK010000795">
    <property type="protein sequence ID" value="CAH3190002.1"/>
    <property type="molecule type" value="Genomic_DNA"/>
</dbReference>
<organism evidence="1 2">
    <name type="scientific">Porites lobata</name>
    <dbReference type="NCBI Taxonomy" id="104759"/>
    <lineage>
        <taxon>Eukaryota</taxon>
        <taxon>Metazoa</taxon>
        <taxon>Cnidaria</taxon>
        <taxon>Anthozoa</taxon>
        <taxon>Hexacorallia</taxon>
        <taxon>Scleractinia</taxon>
        <taxon>Fungiina</taxon>
        <taxon>Poritidae</taxon>
        <taxon>Porites</taxon>
    </lineage>
</organism>
<evidence type="ECO:0000313" key="1">
    <source>
        <dbReference type="EMBL" id="CAH3190002.1"/>
    </source>
</evidence>
<proteinExistence type="predicted"/>
<dbReference type="Proteomes" id="UP001159405">
    <property type="component" value="Unassembled WGS sequence"/>
</dbReference>
<sequence length="372" mass="43049">MTTYDPRFPDPRVADRMNHILETLGRKMAVIVLPRRSGKSVAVDLAIALTMCYAREDMFVLLMAITLDTARLHLEAVYRLLELMIRLDLVRDVRLSKNDRDVTLVFAREKRKSTFHIIAGKPDDPCLPLSTLLLIEHCDVTSAGACGHPYILRHEDGRMVGKRLTYVGNASVPKPPRFPQWAEWSPLVHGLCGLDGFERKTTTGGMEALNEERFFASEWYMTLSELVRSQEDNKSPYKVRRWQQLFEAHVPPILRQKNTIKFTSVMECLKRRYLECPLIKIRSDHAIMDLCIHLPPFIRDEEKDTEAPLQVAVTVSGKRISCVCSPFQFSTKFGRLDEYHKIYLHPSTEGLPFEEIFRRFPISFHRDMIVFR</sequence>
<comment type="caution">
    <text evidence="1">The sequence shown here is derived from an EMBL/GenBank/DDBJ whole genome shotgun (WGS) entry which is preliminary data.</text>
</comment>
<evidence type="ECO:0000313" key="2">
    <source>
        <dbReference type="Proteomes" id="UP001159405"/>
    </source>
</evidence>
<reference evidence="1 2" key="1">
    <citation type="submission" date="2022-05" db="EMBL/GenBank/DDBJ databases">
        <authorList>
            <consortium name="Genoscope - CEA"/>
            <person name="William W."/>
        </authorList>
    </citation>
    <scope>NUCLEOTIDE SEQUENCE [LARGE SCALE GENOMIC DNA]</scope>
</reference>
<dbReference type="Gene3D" id="3.40.50.300">
    <property type="entry name" value="P-loop containing nucleotide triphosphate hydrolases"/>
    <property type="match status" value="1"/>
</dbReference>
<accession>A0ABN8SHY2</accession>